<dbReference type="OrthoDB" id="9763456at2"/>
<protein>
    <recommendedName>
        <fullName evidence="1">Acyclic terpene utilisation N-terminal domain-containing protein</fullName>
    </recommendedName>
</protein>
<dbReference type="KEGG" id="llh:I41_16730"/>
<proteinExistence type="predicted"/>
<feature type="domain" description="Acyclic terpene utilisation N-terminal" evidence="1">
    <location>
        <begin position="17"/>
        <end position="202"/>
    </location>
</feature>
<accession>A0A517TVU5</accession>
<dbReference type="AlphaFoldDB" id="A0A517TVU5"/>
<name>A0A517TVU5_9BACT</name>
<dbReference type="PANTHER" id="PTHR47708:SF2">
    <property type="entry name" value="SI:CH73-132F6.5"/>
    <property type="match status" value="1"/>
</dbReference>
<dbReference type="RefSeq" id="WP_145432057.1">
    <property type="nucleotide sequence ID" value="NZ_CP036339.1"/>
</dbReference>
<dbReference type="InterPro" id="IPR010839">
    <property type="entry name" value="AtuA_N"/>
</dbReference>
<gene>
    <name evidence="2" type="ORF">I41_16730</name>
</gene>
<evidence type="ECO:0000313" key="3">
    <source>
        <dbReference type="Proteomes" id="UP000317909"/>
    </source>
</evidence>
<evidence type="ECO:0000313" key="2">
    <source>
        <dbReference type="EMBL" id="QDT72494.1"/>
    </source>
</evidence>
<sequence length="431" mass="46152">MRFARLQCDGEGAPLGIEELAESARLDYLQLDYPRQRWAAITGDAPAELPEYAVGFGEALRAIVKPLYLDPQLHVVASAGWADAFACVERAAAVLVEAGCGETPLAAVRGSNLLPILEMLKREGIPLDNAETGARWRELRAPVLAADLLLGAGPLALALAEQARVIVAGAFDEAAPLTAASVHQFGWKWNQYDLLAAAAAASRATGWIDWEALSGDRASGIWRPSRVEIDCAGKVFLEPMLADQGAAGRLQQWLRAGAASVSAGRRADVQERVATLTCGVAGQGQLQIEGTTGSAGDDCWELEILYQAGFAVEALLEFTAASDRRWRQHLATIARGCLPGARDGVGVLTVEELQGTGDGGGWLLLAYQSQVAVECQRFAEQVVKLAAAHRPHVRLAAGRPAVHVHCNRWPVRVPRDAVDIAVETRVAREWV</sequence>
<reference evidence="2 3" key="1">
    <citation type="submission" date="2019-02" db="EMBL/GenBank/DDBJ databases">
        <title>Deep-cultivation of Planctomycetes and their phenomic and genomic characterization uncovers novel biology.</title>
        <authorList>
            <person name="Wiegand S."/>
            <person name="Jogler M."/>
            <person name="Boedeker C."/>
            <person name="Pinto D."/>
            <person name="Vollmers J."/>
            <person name="Rivas-Marin E."/>
            <person name="Kohn T."/>
            <person name="Peeters S.H."/>
            <person name="Heuer A."/>
            <person name="Rast P."/>
            <person name="Oberbeckmann S."/>
            <person name="Bunk B."/>
            <person name="Jeske O."/>
            <person name="Meyerdierks A."/>
            <person name="Storesund J.E."/>
            <person name="Kallscheuer N."/>
            <person name="Luecker S."/>
            <person name="Lage O.M."/>
            <person name="Pohl T."/>
            <person name="Merkel B.J."/>
            <person name="Hornburger P."/>
            <person name="Mueller R.-W."/>
            <person name="Bruemmer F."/>
            <person name="Labrenz M."/>
            <person name="Spormann A.M."/>
            <person name="Op den Camp H."/>
            <person name="Overmann J."/>
            <person name="Amann R."/>
            <person name="Jetten M.S.M."/>
            <person name="Mascher T."/>
            <person name="Medema M.H."/>
            <person name="Devos D.P."/>
            <person name="Kaster A.-K."/>
            <person name="Ovreas L."/>
            <person name="Rohde M."/>
            <person name="Galperin M.Y."/>
            <person name="Jogler C."/>
        </authorList>
    </citation>
    <scope>NUCLEOTIDE SEQUENCE [LARGE SCALE GENOMIC DNA]</scope>
    <source>
        <strain evidence="2 3">I41</strain>
    </source>
</reference>
<dbReference type="EMBL" id="CP036339">
    <property type="protein sequence ID" value="QDT72494.1"/>
    <property type="molecule type" value="Genomic_DNA"/>
</dbReference>
<dbReference type="Pfam" id="PF07287">
    <property type="entry name" value="AtuA"/>
    <property type="match status" value="1"/>
</dbReference>
<organism evidence="2 3">
    <name type="scientific">Lacipirellula limnantheis</name>
    <dbReference type="NCBI Taxonomy" id="2528024"/>
    <lineage>
        <taxon>Bacteria</taxon>
        <taxon>Pseudomonadati</taxon>
        <taxon>Planctomycetota</taxon>
        <taxon>Planctomycetia</taxon>
        <taxon>Pirellulales</taxon>
        <taxon>Lacipirellulaceae</taxon>
        <taxon>Lacipirellula</taxon>
    </lineage>
</organism>
<evidence type="ECO:0000259" key="1">
    <source>
        <dbReference type="Pfam" id="PF07287"/>
    </source>
</evidence>
<keyword evidence="3" id="KW-1185">Reference proteome</keyword>
<dbReference type="Proteomes" id="UP000317909">
    <property type="component" value="Chromosome"/>
</dbReference>
<dbReference type="PANTHER" id="PTHR47708">
    <property type="match status" value="1"/>
</dbReference>